<keyword evidence="9" id="KW-0999">Mitochondrion inner membrane</keyword>
<dbReference type="PANTHER" id="PTHR13344">
    <property type="entry name" value="NADH-UBIQUINONE OXIDOREDUCTASE"/>
    <property type="match status" value="1"/>
</dbReference>
<dbReference type="PIRSF" id="PIRSF017016">
    <property type="entry name" value="NDUA8"/>
    <property type="match status" value="1"/>
</dbReference>
<evidence type="ECO:0000313" key="11">
    <source>
        <dbReference type="EMBL" id="TIB08920.1"/>
    </source>
</evidence>
<evidence type="ECO:0000256" key="8">
    <source>
        <dbReference type="ARBA" id="ARBA00023157"/>
    </source>
</evidence>
<comment type="subcellular location">
    <subcellularLocation>
        <location evidence="9">Mitochondrion inner membrane</location>
    </subcellularLocation>
</comment>
<keyword evidence="7 9" id="KW-0496">Mitochondrion</keyword>
<protein>
    <recommendedName>
        <fullName evidence="9">NADH-ubiquinone oxidoreductase</fullName>
    </recommendedName>
</protein>
<evidence type="ECO:0000313" key="12">
    <source>
        <dbReference type="Proteomes" id="UP000306954"/>
    </source>
</evidence>
<dbReference type="Proteomes" id="UP000306954">
    <property type="component" value="Unassembled WGS sequence"/>
</dbReference>
<dbReference type="GO" id="GO:0005743">
    <property type="term" value="C:mitochondrial inner membrane"/>
    <property type="evidence" value="ECO:0007669"/>
    <property type="project" value="UniProtKB-SubCell"/>
</dbReference>
<dbReference type="AlphaFoldDB" id="A0A4T0JSS0"/>
<accession>A0A4T0JSS0</accession>
<dbReference type="OMA" id="FRTHWQC"/>
<evidence type="ECO:0000256" key="5">
    <source>
        <dbReference type="ARBA" id="ARBA00022737"/>
    </source>
</evidence>
<gene>
    <name evidence="11" type="ORF">E3P90_03472</name>
</gene>
<dbReference type="PANTHER" id="PTHR13344:SF0">
    <property type="entry name" value="NADH DEHYDROGENASE [UBIQUINONE] 1 ALPHA SUBCOMPLEX SUBUNIT 8"/>
    <property type="match status" value="1"/>
</dbReference>
<evidence type="ECO:0000256" key="9">
    <source>
        <dbReference type="PIRNR" id="PIRNR017016"/>
    </source>
</evidence>
<keyword evidence="6 9" id="KW-0249">Electron transport</keyword>
<keyword evidence="8" id="KW-1015">Disulfide bond</keyword>
<feature type="region of interest" description="Disordered" evidence="10">
    <location>
        <begin position="132"/>
        <end position="155"/>
    </location>
</feature>
<evidence type="ECO:0000256" key="1">
    <source>
        <dbReference type="ARBA" id="ARBA00003195"/>
    </source>
</evidence>
<feature type="compositionally biased region" description="Basic and acidic residues" evidence="10">
    <location>
        <begin position="142"/>
        <end position="155"/>
    </location>
</feature>
<evidence type="ECO:0000256" key="6">
    <source>
        <dbReference type="ARBA" id="ARBA00022982"/>
    </source>
</evidence>
<dbReference type="EMBL" id="SPOF01000049">
    <property type="protein sequence ID" value="TIB08920.1"/>
    <property type="molecule type" value="Genomic_DNA"/>
</dbReference>
<comment type="function">
    <text evidence="1 9">Accessory subunit of the mitochondrial membrane respiratory chain NADH dehydrogenase (Complex I), that is believed not to be involved in catalysis. Complex I functions in the transfer of electrons from NADH to the respiratory chain. The immediate electron acceptor for the enzyme is believed to be ubiquinone.</text>
</comment>
<dbReference type="GO" id="GO:0006120">
    <property type="term" value="P:mitochondrial electron transport, NADH to ubiquinone"/>
    <property type="evidence" value="ECO:0007669"/>
    <property type="project" value="InterPro"/>
</dbReference>
<sequence length="155" mass="17598">MADHREAVLNSKEYIEPSPMPKDVPHVDELGATSAPLKSASFFIGDRCKEFNDDFMLCKQGSANPGDCLKEGRKVTRCASSVINDINKHCFNQFKSHFDCLEFNNQYLFPCRNQERSLNECVAASLNLHKNIPGSPENQPQIHEKTDPIHKRIQH</sequence>
<proteinExistence type="inferred from homology"/>
<evidence type="ECO:0000256" key="7">
    <source>
        <dbReference type="ARBA" id="ARBA00023128"/>
    </source>
</evidence>
<keyword evidence="9" id="KW-0472">Membrane</keyword>
<evidence type="ECO:0000256" key="3">
    <source>
        <dbReference type="ARBA" id="ARBA00022448"/>
    </source>
</evidence>
<name>A0A4T0JSS0_WALIC</name>
<keyword evidence="4 9" id="KW-0679">Respiratory chain</keyword>
<evidence type="ECO:0000256" key="4">
    <source>
        <dbReference type="ARBA" id="ARBA00022660"/>
    </source>
</evidence>
<evidence type="ECO:0000256" key="10">
    <source>
        <dbReference type="SAM" id="MobiDB-lite"/>
    </source>
</evidence>
<dbReference type="InterPro" id="IPR016680">
    <property type="entry name" value="NDUFA8"/>
</dbReference>
<keyword evidence="3 9" id="KW-0813">Transport</keyword>
<evidence type="ECO:0000256" key="2">
    <source>
        <dbReference type="ARBA" id="ARBA00010705"/>
    </source>
</evidence>
<reference evidence="11 12" key="1">
    <citation type="submission" date="2019-03" db="EMBL/GenBank/DDBJ databases">
        <title>Sequencing 23 genomes of Wallemia ichthyophaga.</title>
        <authorList>
            <person name="Gostincar C."/>
        </authorList>
    </citation>
    <scope>NUCLEOTIDE SEQUENCE [LARGE SCALE GENOMIC DNA]</scope>
    <source>
        <strain evidence="11 12">EXF-8621</strain>
    </source>
</reference>
<keyword evidence="5" id="KW-0677">Repeat</keyword>
<dbReference type="PROSITE" id="PS51808">
    <property type="entry name" value="CHCH"/>
    <property type="match status" value="1"/>
</dbReference>
<comment type="caution">
    <text evidence="11">The sequence shown here is derived from an EMBL/GenBank/DDBJ whole genome shotgun (WGS) entry which is preliminary data.</text>
</comment>
<comment type="similarity">
    <text evidence="2 9">Belongs to the complex I NDUFA8 subunit family.</text>
</comment>
<organism evidence="11 12">
    <name type="scientific">Wallemia ichthyophaga</name>
    <dbReference type="NCBI Taxonomy" id="245174"/>
    <lineage>
        <taxon>Eukaryota</taxon>
        <taxon>Fungi</taxon>
        <taxon>Dikarya</taxon>
        <taxon>Basidiomycota</taxon>
        <taxon>Wallemiomycotina</taxon>
        <taxon>Wallemiomycetes</taxon>
        <taxon>Wallemiales</taxon>
        <taxon>Wallemiaceae</taxon>
        <taxon>Wallemia</taxon>
    </lineage>
</organism>